<evidence type="ECO:0000313" key="2">
    <source>
        <dbReference type="EMBL" id="ORB66139.1"/>
    </source>
</evidence>
<dbReference type="Gene3D" id="2.40.370.10">
    <property type="entry name" value="AttH-like domain"/>
    <property type="match status" value="1"/>
</dbReference>
<dbReference type="Pfam" id="PF25581">
    <property type="entry name" value="AsqO_C"/>
    <property type="match status" value="1"/>
</dbReference>
<reference evidence="2 3" key="1">
    <citation type="submission" date="2017-02" db="EMBL/GenBank/DDBJ databases">
        <title>The new phylogeny of genus Mycobacterium.</title>
        <authorList>
            <person name="Tortoli E."/>
            <person name="Trovato A."/>
            <person name="Cirillo D.M."/>
        </authorList>
    </citation>
    <scope>NUCLEOTIDE SEQUENCE [LARGE SCALE GENOMIC DNA]</scope>
    <source>
        <strain evidence="2 3">DSM 44338</strain>
    </source>
</reference>
<dbReference type="InterPro" id="IPR057722">
    <property type="entry name" value="AsqO/PenF-like_C"/>
</dbReference>
<dbReference type="Proteomes" id="UP000192411">
    <property type="component" value="Unassembled WGS sequence"/>
</dbReference>
<sequence length="357" mass="39700">MTALIGTLPRHYDRLGLKRGMIQEWEDGLRTAAADGTFEWWYFDAHLDDGSTITVEFHTKPPYVSPKAPLTPFVLLTITDSAGVRVDRTHLAEPSRFAASESHCDVVIGPNTFRRDAHGYTIHVEIDDVVADFTLRAEVPPWRPETGHAFFGEKEEHYIAWLPVVARGAVEAVIMMGGRAQQRFGTGYHDHNWGNIAPRKVLDHWYWGRARVGDYTVVTLNFVSHDKYDNVRLPAVMVAKDGEILASAVGADRVTFSGTDVVEHAETAVPVARRLEYGVRDGDAAFRVTFEHRRDAFTLDLGEPGAYLRFTGDVTVEHRCGGEVATATAQSLWELLYFGARAARDTPAAQSLIGHQA</sequence>
<dbReference type="InterPro" id="IPR023374">
    <property type="entry name" value="AttH-like_dom_sf"/>
</dbReference>
<organism evidence="2 3">
    <name type="scientific">Mycolicibacterium tusciae</name>
    <dbReference type="NCBI Taxonomy" id="75922"/>
    <lineage>
        <taxon>Bacteria</taxon>
        <taxon>Bacillati</taxon>
        <taxon>Actinomycetota</taxon>
        <taxon>Actinomycetes</taxon>
        <taxon>Mycobacteriales</taxon>
        <taxon>Mycobacteriaceae</taxon>
        <taxon>Mycolicibacterium</taxon>
    </lineage>
</organism>
<dbReference type="OrthoDB" id="5491608at2"/>
<keyword evidence="3" id="KW-1185">Reference proteome</keyword>
<gene>
    <name evidence="2" type="ORF">BST47_09665</name>
</gene>
<feature type="domain" description="AsqO/PenF-like C-terminal" evidence="1">
    <location>
        <begin position="201"/>
        <end position="328"/>
    </location>
</feature>
<dbReference type="AlphaFoldDB" id="A0A1X0JT73"/>
<dbReference type="SUPFAM" id="SSF159245">
    <property type="entry name" value="AttH-like"/>
    <property type="match status" value="1"/>
</dbReference>
<protein>
    <recommendedName>
        <fullName evidence="1">AsqO/PenF-like C-terminal domain-containing protein</fullName>
    </recommendedName>
</protein>
<name>A0A1X0JT73_9MYCO</name>
<accession>A0A1X0JT73</accession>
<evidence type="ECO:0000313" key="3">
    <source>
        <dbReference type="Proteomes" id="UP000192411"/>
    </source>
</evidence>
<evidence type="ECO:0000259" key="1">
    <source>
        <dbReference type="Pfam" id="PF25581"/>
    </source>
</evidence>
<dbReference type="RefSeq" id="WP_083125313.1">
    <property type="nucleotide sequence ID" value="NZ_MVIM01000004.1"/>
</dbReference>
<dbReference type="EMBL" id="MVIM01000004">
    <property type="protein sequence ID" value="ORB66139.1"/>
    <property type="molecule type" value="Genomic_DNA"/>
</dbReference>
<dbReference type="STRING" id="75922.BST47_09665"/>
<proteinExistence type="predicted"/>
<comment type="caution">
    <text evidence="2">The sequence shown here is derived from an EMBL/GenBank/DDBJ whole genome shotgun (WGS) entry which is preliminary data.</text>
</comment>